<dbReference type="PRINTS" id="PR00411">
    <property type="entry name" value="PNDRDTASEI"/>
</dbReference>
<dbReference type="GO" id="GO:0009435">
    <property type="term" value="P:NAD+ biosynthetic process"/>
    <property type="evidence" value="ECO:0007669"/>
    <property type="project" value="InterPro"/>
</dbReference>
<protein>
    <recommendedName>
        <fullName evidence="3">FAD-dependent oxidoreductase</fullName>
    </recommendedName>
</protein>
<dbReference type="Gene3D" id="3.40.50.720">
    <property type="entry name" value="NAD(P)-binding Rossmann-like Domain"/>
    <property type="match status" value="1"/>
</dbReference>
<dbReference type="RefSeq" id="WP_197013961.1">
    <property type="nucleotide sequence ID" value="NZ_BAABES010000002.1"/>
</dbReference>
<evidence type="ECO:0000313" key="2">
    <source>
        <dbReference type="Proteomes" id="UP000614047"/>
    </source>
</evidence>
<name>A0A931DQ14_9ACTN</name>
<dbReference type="Pfam" id="PF12831">
    <property type="entry name" value="FAD_oxidored"/>
    <property type="match status" value="1"/>
</dbReference>
<evidence type="ECO:0008006" key="3">
    <source>
        <dbReference type="Google" id="ProtNLM"/>
    </source>
</evidence>
<dbReference type="PANTHER" id="PTHR42716:SF1">
    <property type="entry name" value="SLL0471 PROTEIN"/>
    <property type="match status" value="1"/>
</dbReference>
<dbReference type="GO" id="GO:0008734">
    <property type="term" value="F:L-aspartate oxidase activity"/>
    <property type="evidence" value="ECO:0007669"/>
    <property type="project" value="InterPro"/>
</dbReference>
<accession>A0A931DQ14</accession>
<reference evidence="1" key="1">
    <citation type="submission" date="2020-11" db="EMBL/GenBank/DDBJ databases">
        <title>Sequencing the genomes of 1000 actinobacteria strains.</title>
        <authorList>
            <person name="Klenk H.-P."/>
        </authorList>
    </citation>
    <scope>NUCLEOTIDE SEQUENCE</scope>
    <source>
        <strain evidence="1">DSM 43175</strain>
    </source>
</reference>
<dbReference type="InterPro" id="IPR005288">
    <property type="entry name" value="NadB"/>
</dbReference>
<dbReference type="SUPFAM" id="SSF51905">
    <property type="entry name" value="FAD/NAD(P)-binding domain"/>
    <property type="match status" value="1"/>
</dbReference>
<dbReference type="InterPro" id="IPR036188">
    <property type="entry name" value="FAD/NAD-bd_sf"/>
</dbReference>
<comment type="caution">
    <text evidence="1">The sequence shown here is derived from an EMBL/GenBank/DDBJ whole genome shotgun (WGS) entry which is preliminary data.</text>
</comment>
<dbReference type="PANTHER" id="PTHR42716">
    <property type="entry name" value="L-ASPARTATE OXIDASE"/>
    <property type="match status" value="1"/>
</dbReference>
<proteinExistence type="predicted"/>
<dbReference type="AlphaFoldDB" id="A0A931DQ14"/>
<sequence length="542" mass="59561">MTEIETQLLVVGGGLGGVSAALAAARRGVSVVLTEPTDWLGGVLTTQGVPPDEHVWIEQFGCTATYREFRGAIRSYYRRHYPLTEAARRTVAFNPGSAKVSDLCHEPRVSLAVIEALIAPHRASGRIRVLMEHEPVSVTNTDPDTLESITLRNRRTGDLTTVGATWFVDATETGDLLPLAGVEYVTGAESRDVTGEPHAPELPAPLNMQPISVCFALDHVEGEDFTIARPDSYEYFLTSSATDSPGGRLSLTTPHPKTLAPSHHTFFPNPVEDHTLIRPDYADQRVGRMDRNLWTFRRIAAAQNFLPDAYESDITLVNWPQVDYWDGPVFDVPAEQVEFHLKRARELSLSLLYWLQTAAPRPDGGSGWPGLRLRGDVLGDSPDGLAKAPYIRESRRIVAEHTIVEQEISLEVRGNRGAVQHRDSVGVGMYRIDLHPSTGGDSYIDIGCCPFELPLGALIPVRVTNLLAGAKNIGTTHITNGAYRMPLVEWNIGEVDGHLIGFCAARDVTPSQVRADDKLLDEFQAELDAAGVERRWPKIVGY</sequence>
<keyword evidence="2" id="KW-1185">Reference proteome</keyword>
<gene>
    <name evidence="1" type="ORF">IW256_005794</name>
</gene>
<dbReference type="EMBL" id="JADOUA010000001">
    <property type="protein sequence ID" value="MBG6091681.1"/>
    <property type="molecule type" value="Genomic_DNA"/>
</dbReference>
<evidence type="ECO:0000313" key="1">
    <source>
        <dbReference type="EMBL" id="MBG6091681.1"/>
    </source>
</evidence>
<dbReference type="Proteomes" id="UP000614047">
    <property type="component" value="Unassembled WGS sequence"/>
</dbReference>
<organism evidence="1 2">
    <name type="scientific">Actinomadura viridis</name>
    <dbReference type="NCBI Taxonomy" id="58110"/>
    <lineage>
        <taxon>Bacteria</taxon>
        <taxon>Bacillati</taxon>
        <taxon>Actinomycetota</taxon>
        <taxon>Actinomycetes</taxon>
        <taxon>Streptosporangiales</taxon>
        <taxon>Thermomonosporaceae</taxon>
        <taxon>Actinomadura</taxon>
    </lineage>
</organism>